<evidence type="ECO:0000256" key="1">
    <source>
        <dbReference type="ARBA" id="ARBA00010552"/>
    </source>
</evidence>
<protein>
    <submittedName>
        <fullName evidence="2">RidA family protein</fullName>
    </submittedName>
</protein>
<comment type="caution">
    <text evidence="2">The sequence shown here is derived from an EMBL/GenBank/DDBJ whole genome shotgun (WGS) entry which is preliminary data.</text>
</comment>
<dbReference type="GO" id="GO:0019239">
    <property type="term" value="F:deaminase activity"/>
    <property type="evidence" value="ECO:0007669"/>
    <property type="project" value="TreeGrafter"/>
</dbReference>
<dbReference type="EMBL" id="QSND01000002">
    <property type="protein sequence ID" value="KAA6451268.1"/>
    <property type="molecule type" value="Genomic_DNA"/>
</dbReference>
<gene>
    <name evidence="2" type="ORF">DX927_10800</name>
</gene>
<organism evidence="2 3">
    <name type="scientific">Bacillus swezeyi</name>
    <dbReference type="NCBI Taxonomy" id="1925020"/>
    <lineage>
        <taxon>Bacteria</taxon>
        <taxon>Bacillati</taxon>
        <taxon>Bacillota</taxon>
        <taxon>Bacilli</taxon>
        <taxon>Bacillales</taxon>
        <taxon>Bacillaceae</taxon>
        <taxon>Bacillus</taxon>
    </lineage>
</organism>
<proteinExistence type="inferred from homology"/>
<evidence type="ECO:0000313" key="2">
    <source>
        <dbReference type="EMBL" id="KAA6451268.1"/>
    </source>
</evidence>
<reference evidence="2 3" key="1">
    <citation type="submission" date="2018-08" db="EMBL/GenBank/DDBJ databases">
        <title>Bacillus phenotypic plasticity.</title>
        <authorList>
            <person name="Hurtado E."/>
        </authorList>
    </citation>
    <scope>NUCLEOTIDE SEQUENCE [LARGE SCALE GENOMIC DNA]</scope>
    <source>
        <strain evidence="2 3">427</strain>
    </source>
</reference>
<dbReference type="AlphaFoldDB" id="A0A5M8RUU7"/>
<dbReference type="PANTHER" id="PTHR11803">
    <property type="entry name" value="2-IMINOBUTANOATE/2-IMINOPROPANOATE DEAMINASE RIDA"/>
    <property type="match status" value="1"/>
</dbReference>
<evidence type="ECO:0000313" key="3">
    <source>
        <dbReference type="Proteomes" id="UP000324326"/>
    </source>
</evidence>
<dbReference type="Gene3D" id="3.30.1330.40">
    <property type="entry name" value="RutC-like"/>
    <property type="match status" value="1"/>
</dbReference>
<dbReference type="InterPro" id="IPR006175">
    <property type="entry name" value="YjgF/YER057c/UK114"/>
</dbReference>
<accession>A0A5M8RUU7</accession>
<dbReference type="CDD" id="cd00448">
    <property type="entry name" value="YjgF_YER057c_UK114_family"/>
    <property type="match status" value="1"/>
</dbReference>
<dbReference type="Pfam" id="PF01042">
    <property type="entry name" value="Ribonuc_L-PSP"/>
    <property type="match status" value="1"/>
</dbReference>
<name>A0A5M8RUU7_9BACI</name>
<dbReference type="STRING" id="1925020.BTA30_18020"/>
<dbReference type="SUPFAM" id="SSF55298">
    <property type="entry name" value="YjgF-like"/>
    <property type="match status" value="1"/>
</dbReference>
<comment type="similarity">
    <text evidence="1">Belongs to the RutC family.</text>
</comment>
<dbReference type="GO" id="GO:0005829">
    <property type="term" value="C:cytosol"/>
    <property type="evidence" value="ECO:0007669"/>
    <property type="project" value="TreeGrafter"/>
</dbReference>
<sequence>MESIFEAGNLKSNGHYVLAVIHQNTVYVSGQFAIDPITQKKKFGTIEEETLQVLSNIEYILKKAGSHKGNILKMTLYLHDISLLGRVDNVCQGFFHDYRPARSVVPTNELHYGFQVEIEAIASL</sequence>
<dbReference type="InterPro" id="IPR035959">
    <property type="entry name" value="RutC-like_sf"/>
</dbReference>
<dbReference type="PANTHER" id="PTHR11803:SF58">
    <property type="entry name" value="PROTEIN HMF1-RELATED"/>
    <property type="match status" value="1"/>
</dbReference>
<dbReference type="RefSeq" id="WP_148957129.1">
    <property type="nucleotide sequence ID" value="NZ_QSND01000002.1"/>
</dbReference>
<dbReference type="Proteomes" id="UP000324326">
    <property type="component" value="Unassembled WGS sequence"/>
</dbReference>